<dbReference type="Proteomes" id="UP001057474">
    <property type="component" value="Chromosome"/>
</dbReference>
<dbReference type="EMBL" id="CP071527">
    <property type="protein sequence ID" value="USQ14452.1"/>
    <property type="molecule type" value="Genomic_DNA"/>
</dbReference>
<keyword evidence="1 3" id="KW-0378">Hydrolase</keyword>
<sequence length="284" mass="32068">MQKHQVMGIDSQSFHQMNYYEWGNPNNPKVLLCVHGLFRNARDFDELAQALSSHYRVICPDMVGRGLSDKVTNANDYSAPTYIADITILLAQLGVTEIDYIGTSMGGMIGMIMAAMNNSPIKKLVLNDIGPQVDTKALQRIIDYGKEGSKHSFKTLEEVETYFKKTYSSYAQLSPEQWQQLVVAGVWESPNKHYQLAYDPKIIDNVILATQNNIPLWALWSKIQCPVLLLHAALSDVLSDDTVAQMQQLQPSLQTVKIPDIGHPVSLMKHDEIELIKSWLIRHE</sequence>
<organism evidence="3 4">
    <name type="scientific">Legionella lytica</name>
    <dbReference type="NCBI Taxonomy" id="96232"/>
    <lineage>
        <taxon>Bacteria</taxon>
        <taxon>Pseudomonadati</taxon>
        <taxon>Pseudomonadota</taxon>
        <taxon>Gammaproteobacteria</taxon>
        <taxon>Legionellales</taxon>
        <taxon>Legionellaceae</taxon>
        <taxon>Legionella</taxon>
    </lineage>
</organism>
<keyword evidence="4" id="KW-1185">Reference proteome</keyword>
<gene>
    <name evidence="3" type="ORF">J2N86_03780</name>
</gene>
<evidence type="ECO:0000256" key="1">
    <source>
        <dbReference type="ARBA" id="ARBA00022801"/>
    </source>
</evidence>
<feature type="domain" description="AB hydrolase-1" evidence="2">
    <location>
        <begin position="30"/>
        <end position="265"/>
    </location>
</feature>
<dbReference type="GO" id="GO:0016787">
    <property type="term" value="F:hydrolase activity"/>
    <property type="evidence" value="ECO:0007669"/>
    <property type="project" value="UniProtKB-KW"/>
</dbReference>
<evidence type="ECO:0000313" key="4">
    <source>
        <dbReference type="Proteomes" id="UP001057474"/>
    </source>
</evidence>
<dbReference type="InterPro" id="IPR029058">
    <property type="entry name" value="AB_hydrolase_fold"/>
</dbReference>
<evidence type="ECO:0000313" key="3">
    <source>
        <dbReference type="EMBL" id="USQ14452.1"/>
    </source>
</evidence>
<protein>
    <submittedName>
        <fullName evidence="3">Alpha/beta hydrolase</fullName>
    </submittedName>
</protein>
<name>A0ABY4YBD9_9GAMM</name>
<proteinExistence type="predicted"/>
<accession>A0ABY4YBD9</accession>
<evidence type="ECO:0000259" key="2">
    <source>
        <dbReference type="Pfam" id="PF00561"/>
    </source>
</evidence>
<dbReference type="PANTHER" id="PTHR43798:SF31">
    <property type="entry name" value="AB HYDROLASE SUPERFAMILY PROTEIN YCLE"/>
    <property type="match status" value="1"/>
</dbReference>
<dbReference type="InterPro" id="IPR000073">
    <property type="entry name" value="AB_hydrolase_1"/>
</dbReference>
<dbReference type="InterPro" id="IPR050266">
    <property type="entry name" value="AB_hydrolase_sf"/>
</dbReference>
<dbReference type="SUPFAM" id="SSF53474">
    <property type="entry name" value="alpha/beta-Hydrolases"/>
    <property type="match status" value="1"/>
</dbReference>
<dbReference type="PANTHER" id="PTHR43798">
    <property type="entry name" value="MONOACYLGLYCEROL LIPASE"/>
    <property type="match status" value="1"/>
</dbReference>
<dbReference type="RefSeq" id="WP_252581072.1">
    <property type="nucleotide sequence ID" value="NZ_CP071527.1"/>
</dbReference>
<reference evidence="3" key="1">
    <citation type="submission" date="2021-03" db="EMBL/GenBank/DDBJ databases">
        <title>Legionella lytica PCM 2298.</title>
        <authorList>
            <person name="Koper P."/>
        </authorList>
    </citation>
    <scope>NUCLEOTIDE SEQUENCE</scope>
    <source>
        <strain evidence="3">PCM 2298</strain>
    </source>
</reference>
<dbReference type="Gene3D" id="3.40.50.1820">
    <property type="entry name" value="alpha/beta hydrolase"/>
    <property type="match status" value="1"/>
</dbReference>
<dbReference type="Pfam" id="PF00561">
    <property type="entry name" value="Abhydrolase_1"/>
    <property type="match status" value="1"/>
</dbReference>
<dbReference type="PRINTS" id="PR00111">
    <property type="entry name" value="ABHYDROLASE"/>
</dbReference>